<keyword evidence="1" id="KW-0472">Membrane</keyword>
<evidence type="ECO:0000313" key="2">
    <source>
        <dbReference type="EMBL" id="KFA89072.1"/>
    </source>
</evidence>
<proteinExistence type="predicted"/>
<gene>
    <name evidence="2" type="ORF">Q664_37200</name>
</gene>
<feature type="transmembrane region" description="Helical" evidence="1">
    <location>
        <begin position="15"/>
        <end position="35"/>
    </location>
</feature>
<dbReference type="AlphaFoldDB" id="A0A084SKT7"/>
<evidence type="ECO:0000256" key="1">
    <source>
        <dbReference type="SAM" id="Phobius"/>
    </source>
</evidence>
<dbReference type="Proteomes" id="UP000028547">
    <property type="component" value="Unassembled WGS sequence"/>
</dbReference>
<keyword evidence="1" id="KW-1133">Transmembrane helix</keyword>
<sequence length="151" mass="16262">MSFIWFAIKVYLFDVLYTFAIGLTIVPLAMGAVALQPASIPGAESTHRKSPVLDVVIPVLMVALCSTQGLIVAAAVKLSLMAHPDAWWPLWYMVGFGAALPAGLSTKHDDTRTQALQLLCYLGATSGYVITCLWPTVVPESLLRVSLFLAV</sequence>
<evidence type="ECO:0000313" key="3">
    <source>
        <dbReference type="Proteomes" id="UP000028547"/>
    </source>
</evidence>
<feature type="transmembrane region" description="Helical" evidence="1">
    <location>
        <begin position="118"/>
        <end position="137"/>
    </location>
</feature>
<comment type="caution">
    <text evidence="2">The sequence shown here is derived from an EMBL/GenBank/DDBJ whole genome shotgun (WGS) entry which is preliminary data.</text>
</comment>
<dbReference type="EMBL" id="JPMI01000263">
    <property type="protein sequence ID" value="KFA89072.1"/>
    <property type="molecule type" value="Genomic_DNA"/>
</dbReference>
<accession>A0A084SKT7</accession>
<feature type="transmembrane region" description="Helical" evidence="1">
    <location>
        <begin position="55"/>
        <end position="76"/>
    </location>
</feature>
<feature type="transmembrane region" description="Helical" evidence="1">
    <location>
        <begin position="88"/>
        <end position="106"/>
    </location>
</feature>
<reference evidence="2 3" key="1">
    <citation type="submission" date="2014-07" db="EMBL/GenBank/DDBJ databases">
        <title>Draft Genome Sequence of Gephyronic Acid Producer, Cystobacter violaceus Strain Cb vi76.</title>
        <authorList>
            <person name="Stevens D.C."/>
            <person name="Young J."/>
            <person name="Carmichael R."/>
            <person name="Tan J."/>
            <person name="Taylor R.E."/>
        </authorList>
    </citation>
    <scope>NUCLEOTIDE SEQUENCE [LARGE SCALE GENOMIC DNA]</scope>
    <source>
        <strain evidence="2 3">Cb vi76</strain>
    </source>
</reference>
<name>A0A084SKT7_9BACT</name>
<organism evidence="2 3">
    <name type="scientific">Archangium violaceum Cb vi76</name>
    <dbReference type="NCBI Taxonomy" id="1406225"/>
    <lineage>
        <taxon>Bacteria</taxon>
        <taxon>Pseudomonadati</taxon>
        <taxon>Myxococcota</taxon>
        <taxon>Myxococcia</taxon>
        <taxon>Myxococcales</taxon>
        <taxon>Cystobacterineae</taxon>
        <taxon>Archangiaceae</taxon>
        <taxon>Archangium</taxon>
    </lineage>
</organism>
<keyword evidence="1" id="KW-0812">Transmembrane</keyword>
<dbReference type="RefSeq" id="WP_043406515.1">
    <property type="nucleotide sequence ID" value="NZ_JPMI01000263.1"/>
</dbReference>
<protein>
    <submittedName>
        <fullName evidence="2">Uncharacterized protein</fullName>
    </submittedName>
</protein>